<feature type="chain" id="PRO_5042258768" description="Peptidase S8/S53 domain-containing protein" evidence="6">
    <location>
        <begin position="24"/>
        <end position="434"/>
    </location>
</feature>
<evidence type="ECO:0000313" key="9">
    <source>
        <dbReference type="Proteomes" id="UP001265746"/>
    </source>
</evidence>
<evidence type="ECO:0000313" key="8">
    <source>
        <dbReference type="EMBL" id="KAK2609568.1"/>
    </source>
</evidence>
<evidence type="ECO:0000256" key="1">
    <source>
        <dbReference type="ARBA" id="ARBA00011073"/>
    </source>
</evidence>
<dbReference type="Proteomes" id="UP001265746">
    <property type="component" value="Unassembled WGS sequence"/>
</dbReference>
<dbReference type="InterPro" id="IPR050131">
    <property type="entry name" value="Peptidase_S8_subtilisin-like"/>
</dbReference>
<feature type="compositionally biased region" description="Basic and acidic residues" evidence="5">
    <location>
        <begin position="284"/>
        <end position="297"/>
    </location>
</feature>
<keyword evidence="4" id="KW-0720">Serine protease</keyword>
<dbReference type="Gene3D" id="3.40.50.200">
    <property type="entry name" value="Peptidase S8/S53 domain"/>
    <property type="match status" value="1"/>
</dbReference>
<evidence type="ECO:0000256" key="3">
    <source>
        <dbReference type="ARBA" id="ARBA00022801"/>
    </source>
</evidence>
<dbReference type="AlphaFoldDB" id="A0AAD9SI15"/>
<proteinExistence type="inferred from homology"/>
<keyword evidence="2" id="KW-0645">Protease</keyword>
<dbReference type="PANTHER" id="PTHR43806">
    <property type="entry name" value="PEPTIDASE S8"/>
    <property type="match status" value="1"/>
</dbReference>
<reference evidence="8" key="1">
    <citation type="submission" date="2023-06" db="EMBL/GenBank/DDBJ databases">
        <authorList>
            <person name="Noh H."/>
        </authorList>
    </citation>
    <scope>NUCLEOTIDE SEQUENCE</scope>
    <source>
        <strain evidence="8">DUCC20226</strain>
    </source>
</reference>
<feature type="signal peptide" evidence="6">
    <location>
        <begin position="1"/>
        <end position="23"/>
    </location>
</feature>
<feature type="region of interest" description="Disordered" evidence="5">
    <location>
        <begin position="277"/>
        <end position="298"/>
    </location>
</feature>
<dbReference type="PROSITE" id="PS00136">
    <property type="entry name" value="SUBTILASE_ASP"/>
    <property type="match status" value="1"/>
</dbReference>
<dbReference type="SUPFAM" id="SSF52743">
    <property type="entry name" value="Subtilisin-like"/>
    <property type="match status" value="1"/>
</dbReference>
<evidence type="ECO:0000259" key="7">
    <source>
        <dbReference type="Pfam" id="PF00082"/>
    </source>
</evidence>
<dbReference type="PANTHER" id="PTHR43806:SF11">
    <property type="entry name" value="CEREVISIN-RELATED"/>
    <property type="match status" value="1"/>
</dbReference>
<keyword evidence="6" id="KW-0732">Signal</keyword>
<gene>
    <name evidence="8" type="ORF">N8I77_003064</name>
</gene>
<protein>
    <recommendedName>
        <fullName evidence="7">Peptidase S8/S53 domain-containing protein</fullName>
    </recommendedName>
</protein>
<sequence>MIALNALGVLLAYLMILTPLAFADPVSDTPTTVASSAATKVEMTGSLVTRDTDKSYLTVISAARNLNNPTPGTQYIYDESAGAGTTIFVIDSGFNTANYENEFCTDNGRWFETYAIPREIRSEMLTDREREVGVHFPPNDMADIGGIGSDNLIHGHGTRVAIAAAGCESGVAPRANLVLIKATKIKLNREGQVDANGRSSVYPQALIASLQFVIKKMQDTRGQEIPLGKAVVLLPFSLVIRNMGEDWGSDQLELFERDMNSTLSQLDAHGVSVVFPGGDSGHGQGKEDSGPDAKSDDYPYYTSELFPQSLSLYQGFVILVGGTDEEGRLRPQSSPDDPYRPISIYASSKILRYDIATNKTRYLYGTSFAAAQVAGLIAYSLGHPNNTEMFSYSVHDPPHNTVGRRAKNYVAQLAYQRLRDEYKLASRYTITYAL</sequence>
<keyword evidence="9" id="KW-1185">Reference proteome</keyword>
<dbReference type="InterPro" id="IPR000209">
    <property type="entry name" value="Peptidase_S8/S53_dom"/>
</dbReference>
<dbReference type="InterPro" id="IPR036852">
    <property type="entry name" value="Peptidase_S8/S53_dom_sf"/>
</dbReference>
<accession>A0AAD9SI15</accession>
<dbReference type="GO" id="GO:0006508">
    <property type="term" value="P:proteolysis"/>
    <property type="evidence" value="ECO:0007669"/>
    <property type="project" value="UniProtKB-KW"/>
</dbReference>
<evidence type="ECO:0000256" key="4">
    <source>
        <dbReference type="ARBA" id="ARBA00022825"/>
    </source>
</evidence>
<dbReference type="GO" id="GO:0004252">
    <property type="term" value="F:serine-type endopeptidase activity"/>
    <property type="evidence" value="ECO:0007669"/>
    <property type="project" value="InterPro"/>
</dbReference>
<dbReference type="PRINTS" id="PR00723">
    <property type="entry name" value="SUBTILISIN"/>
</dbReference>
<evidence type="ECO:0000256" key="2">
    <source>
        <dbReference type="ARBA" id="ARBA00022670"/>
    </source>
</evidence>
<name>A0AAD9SI15_PHOAM</name>
<dbReference type="Pfam" id="PF00082">
    <property type="entry name" value="Peptidase_S8"/>
    <property type="match status" value="1"/>
</dbReference>
<feature type="domain" description="Peptidase S8/S53" evidence="7">
    <location>
        <begin position="82"/>
        <end position="382"/>
    </location>
</feature>
<keyword evidence="3" id="KW-0378">Hydrolase</keyword>
<dbReference type="InterPro" id="IPR023827">
    <property type="entry name" value="Peptidase_S8_Asp-AS"/>
</dbReference>
<organism evidence="8 9">
    <name type="scientific">Phomopsis amygdali</name>
    <name type="common">Fusicoccum amygdali</name>
    <dbReference type="NCBI Taxonomy" id="1214568"/>
    <lineage>
        <taxon>Eukaryota</taxon>
        <taxon>Fungi</taxon>
        <taxon>Dikarya</taxon>
        <taxon>Ascomycota</taxon>
        <taxon>Pezizomycotina</taxon>
        <taxon>Sordariomycetes</taxon>
        <taxon>Sordariomycetidae</taxon>
        <taxon>Diaporthales</taxon>
        <taxon>Diaporthaceae</taxon>
        <taxon>Diaporthe</taxon>
    </lineage>
</organism>
<comment type="caution">
    <text evidence="8">The sequence shown here is derived from an EMBL/GenBank/DDBJ whole genome shotgun (WGS) entry which is preliminary data.</text>
</comment>
<evidence type="ECO:0000256" key="5">
    <source>
        <dbReference type="SAM" id="MobiDB-lite"/>
    </source>
</evidence>
<comment type="similarity">
    <text evidence="1">Belongs to the peptidase S8 family.</text>
</comment>
<dbReference type="InterPro" id="IPR015500">
    <property type="entry name" value="Peptidase_S8_subtilisin-rel"/>
</dbReference>
<evidence type="ECO:0000256" key="6">
    <source>
        <dbReference type="SAM" id="SignalP"/>
    </source>
</evidence>
<dbReference type="EMBL" id="JAUJFL010000002">
    <property type="protein sequence ID" value="KAK2609568.1"/>
    <property type="molecule type" value="Genomic_DNA"/>
</dbReference>